<dbReference type="InterPro" id="IPR014284">
    <property type="entry name" value="RNA_pol_sigma-70_dom"/>
</dbReference>
<dbReference type="GO" id="GO:0016987">
    <property type="term" value="F:sigma factor activity"/>
    <property type="evidence" value="ECO:0007669"/>
    <property type="project" value="InterPro"/>
</dbReference>
<dbReference type="EMBL" id="CP036348">
    <property type="protein sequence ID" value="QDV70644.1"/>
    <property type="molecule type" value="Genomic_DNA"/>
</dbReference>
<dbReference type="SUPFAM" id="SSF88946">
    <property type="entry name" value="Sigma2 domain of RNA polymerase sigma factors"/>
    <property type="match status" value="1"/>
</dbReference>
<dbReference type="InterPro" id="IPR046531">
    <property type="entry name" value="DUF6596"/>
</dbReference>
<dbReference type="InterPro" id="IPR036388">
    <property type="entry name" value="WH-like_DNA-bd_sf"/>
</dbReference>
<dbReference type="Pfam" id="PF08281">
    <property type="entry name" value="Sigma70_r4_2"/>
    <property type="match status" value="1"/>
</dbReference>
<keyword evidence="6" id="KW-1185">Reference proteome</keyword>
<evidence type="ECO:0000259" key="4">
    <source>
        <dbReference type="Pfam" id="PF20239"/>
    </source>
</evidence>
<dbReference type="Gene3D" id="1.10.1740.10">
    <property type="match status" value="1"/>
</dbReference>
<name>A0A518JYN0_9BACT</name>
<evidence type="ECO:0000259" key="2">
    <source>
        <dbReference type="Pfam" id="PF04542"/>
    </source>
</evidence>
<dbReference type="Proteomes" id="UP000315082">
    <property type="component" value="Chromosome"/>
</dbReference>
<sequence>MGAALAVIGDAWRRTLNPVEMKRPDNESTMEPVDRTAALNRETDAIEDAYRTHSRAVFATLVRLIGDFDLAEEALHEAFIAALEKWQQQGIPADPRSWLVSTGRFKAIDVIRRRARFHRAADELVQRVDAIAAANASVSEREIQDDRLRLIFTCCHPAIDPKVQVPLTLREVCGLTTEEIASAFLASPSTMAQRIVRGKAKIRDAKIPFVVPSLTELPDRLDAVLSVVYLVFNEGYSASAGESLTRPDLSQEAIRLSRLIVELLPDPEAMGLLAMMLLHESRRQARLTPDGDLVLLEDQDRSLWDRDFIDEGKLWVQRSLESRRVGGYAIQAAISAVHADAATADATDWPQIVALYGALMQATPSPVIELNRAVAVAMADGPAAGLQIIDAILQRGELQGYRLAHAARGELLRRLGDRDAARAAFRRALELATQEPERRFLTRKLDALDQVE</sequence>
<evidence type="ECO:0000256" key="1">
    <source>
        <dbReference type="PROSITE-ProRule" id="PRU00339"/>
    </source>
</evidence>
<dbReference type="SUPFAM" id="SSF88659">
    <property type="entry name" value="Sigma3 and sigma4 domains of RNA polymerase sigma factors"/>
    <property type="match status" value="1"/>
</dbReference>
<proteinExistence type="predicted"/>
<dbReference type="Pfam" id="PF20239">
    <property type="entry name" value="DUF6596"/>
    <property type="match status" value="1"/>
</dbReference>
<feature type="domain" description="RNA polymerase sigma-70 region 2" evidence="2">
    <location>
        <begin position="50"/>
        <end position="116"/>
    </location>
</feature>
<feature type="domain" description="DUF6596" evidence="4">
    <location>
        <begin position="220"/>
        <end position="319"/>
    </location>
</feature>
<dbReference type="InterPro" id="IPR011990">
    <property type="entry name" value="TPR-like_helical_dom_sf"/>
</dbReference>
<dbReference type="AlphaFoldDB" id="A0A518JYN0"/>
<dbReference type="InterPro" id="IPR019734">
    <property type="entry name" value="TPR_rpt"/>
</dbReference>
<evidence type="ECO:0000259" key="3">
    <source>
        <dbReference type="Pfam" id="PF08281"/>
    </source>
</evidence>
<organism evidence="5 6">
    <name type="scientific">Rosistilla carotiformis</name>
    <dbReference type="NCBI Taxonomy" id="2528017"/>
    <lineage>
        <taxon>Bacteria</taxon>
        <taxon>Pseudomonadati</taxon>
        <taxon>Planctomycetota</taxon>
        <taxon>Planctomycetia</taxon>
        <taxon>Pirellulales</taxon>
        <taxon>Pirellulaceae</taxon>
        <taxon>Rosistilla</taxon>
    </lineage>
</organism>
<feature type="repeat" description="TPR" evidence="1">
    <location>
        <begin position="402"/>
        <end position="435"/>
    </location>
</feature>
<dbReference type="InterPro" id="IPR013249">
    <property type="entry name" value="RNA_pol_sigma70_r4_t2"/>
</dbReference>
<dbReference type="Gene3D" id="1.25.40.10">
    <property type="entry name" value="Tetratricopeptide repeat domain"/>
    <property type="match status" value="1"/>
</dbReference>
<dbReference type="InterPro" id="IPR013324">
    <property type="entry name" value="RNA_pol_sigma_r3/r4-like"/>
</dbReference>
<dbReference type="Pfam" id="PF04542">
    <property type="entry name" value="Sigma70_r2"/>
    <property type="match status" value="1"/>
</dbReference>
<keyword evidence="1" id="KW-0802">TPR repeat</keyword>
<accession>A0A518JYN0</accession>
<gene>
    <name evidence="5" type="primary">sigE_4</name>
    <name evidence="5" type="ORF">Poly24_43700</name>
</gene>
<dbReference type="PANTHER" id="PTHR47756:SF2">
    <property type="entry name" value="BLL6612 PROTEIN"/>
    <property type="match status" value="1"/>
</dbReference>
<feature type="domain" description="RNA polymerase sigma factor 70 region 4 type 2" evidence="3">
    <location>
        <begin position="151"/>
        <end position="202"/>
    </location>
</feature>
<protein>
    <submittedName>
        <fullName evidence="5">ECF RNA polymerase sigma factor SigE</fullName>
    </submittedName>
</protein>
<dbReference type="KEGG" id="rcf:Poly24_43700"/>
<dbReference type="GO" id="GO:0003677">
    <property type="term" value="F:DNA binding"/>
    <property type="evidence" value="ECO:0007669"/>
    <property type="project" value="InterPro"/>
</dbReference>
<dbReference type="GO" id="GO:0006352">
    <property type="term" value="P:DNA-templated transcription initiation"/>
    <property type="evidence" value="ECO:0007669"/>
    <property type="project" value="InterPro"/>
</dbReference>
<dbReference type="PROSITE" id="PS50005">
    <property type="entry name" value="TPR"/>
    <property type="match status" value="1"/>
</dbReference>
<dbReference type="InterPro" id="IPR013325">
    <property type="entry name" value="RNA_pol_sigma_r2"/>
</dbReference>
<evidence type="ECO:0000313" key="5">
    <source>
        <dbReference type="EMBL" id="QDV70644.1"/>
    </source>
</evidence>
<dbReference type="Gene3D" id="1.10.10.10">
    <property type="entry name" value="Winged helix-like DNA-binding domain superfamily/Winged helix DNA-binding domain"/>
    <property type="match status" value="1"/>
</dbReference>
<evidence type="ECO:0000313" key="6">
    <source>
        <dbReference type="Proteomes" id="UP000315082"/>
    </source>
</evidence>
<reference evidence="5 6" key="1">
    <citation type="submission" date="2019-02" db="EMBL/GenBank/DDBJ databases">
        <title>Deep-cultivation of Planctomycetes and their phenomic and genomic characterization uncovers novel biology.</title>
        <authorList>
            <person name="Wiegand S."/>
            <person name="Jogler M."/>
            <person name="Boedeker C."/>
            <person name="Pinto D."/>
            <person name="Vollmers J."/>
            <person name="Rivas-Marin E."/>
            <person name="Kohn T."/>
            <person name="Peeters S.H."/>
            <person name="Heuer A."/>
            <person name="Rast P."/>
            <person name="Oberbeckmann S."/>
            <person name="Bunk B."/>
            <person name="Jeske O."/>
            <person name="Meyerdierks A."/>
            <person name="Storesund J.E."/>
            <person name="Kallscheuer N."/>
            <person name="Luecker S."/>
            <person name="Lage O.M."/>
            <person name="Pohl T."/>
            <person name="Merkel B.J."/>
            <person name="Hornburger P."/>
            <person name="Mueller R.-W."/>
            <person name="Bruemmer F."/>
            <person name="Labrenz M."/>
            <person name="Spormann A.M."/>
            <person name="Op den Camp H."/>
            <person name="Overmann J."/>
            <person name="Amann R."/>
            <person name="Jetten M.S.M."/>
            <person name="Mascher T."/>
            <person name="Medema M.H."/>
            <person name="Devos D.P."/>
            <person name="Kaster A.-K."/>
            <person name="Ovreas L."/>
            <person name="Rohde M."/>
            <person name="Galperin M.Y."/>
            <person name="Jogler C."/>
        </authorList>
    </citation>
    <scope>NUCLEOTIDE SEQUENCE [LARGE SCALE GENOMIC DNA]</scope>
    <source>
        <strain evidence="5 6">Poly24</strain>
    </source>
</reference>
<dbReference type="NCBIfam" id="TIGR02937">
    <property type="entry name" value="sigma70-ECF"/>
    <property type="match status" value="1"/>
</dbReference>
<dbReference type="PANTHER" id="PTHR47756">
    <property type="entry name" value="BLL6612 PROTEIN-RELATED"/>
    <property type="match status" value="1"/>
</dbReference>
<dbReference type="InterPro" id="IPR007627">
    <property type="entry name" value="RNA_pol_sigma70_r2"/>
</dbReference>